<name>A0ABW9JPI4_9SPHI</name>
<gene>
    <name evidence="7" type="ORF">E5L68_019600</name>
</gene>
<reference evidence="7 8" key="1">
    <citation type="submission" date="2024-12" db="EMBL/GenBank/DDBJ databases">
        <authorList>
            <person name="Hu S."/>
        </authorList>
    </citation>
    <scope>NUCLEOTIDE SEQUENCE [LARGE SCALE GENOMIC DNA]</scope>
    <source>
        <strain evidence="7 8">P-25</strain>
    </source>
</reference>
<accession>A0ABW9JPI4</accession>
<dbReference type="EMBL" id="SRMP02000050">
    <property type="protein sequence ID" value="MFN0293594.1"/>
    <property type="molecule type" value="Genomic_DNA"/>
</dbReference>
<keyword evidence="3 5" id="KW-1133">Transmembrane helix</keyword>
<keyword evidence="2 5" id="KW-0812">Transmembrane</keyword>
<evidence type="ECO:0000313" key="8">
    <source>
        <dbReference type="Proteomes" id="UP001517367"/>
    </source>
</evidence>
<evidence type="ECO:0000256" key="5">
    <source>
        <dbReference type="SAM" id="Phobius"/>
    </source>
</evidence>
<evidence type="ECO:0000313" key="7">
    <source>
        <dbReference type="EMBL" id="MFN0293594.1"/>
    </source>
</evidence>
<keyword evidence="8" id="KW-1185">Reference proteome</keyword>
<evidence type="ECO:0000259" key="6">
    <source>
        <dbReference type="Pfam" id="PF07291"/>
    </source>
</evidence>
<feature type="domain" description="Methylamine utilisation protein MauE" evidence="6">
    <location>
        <begin position="15"/>
        <end position="141"/>
    </location>
</feature>
<feature type="transmembrane region" description="Helical" evidence="5">
    <location>
        <begin position="12"/>
        <end position="32"/>
    </location>
</feature>
<dbReference type="RefSeq" id="WP_138729253.1">
    <property type="nucleotide sequence ID" value="NZ_SRMP02000050.1"/>
</dbReference>
<dbReference type="InterPro" id="IPR009908">
    <property type="entry name" value="Methylamine_util_MauE"/>
</dbReference>
<comment type="caution">
    <text evidence="7">The sequence shown here is derived from an EMBL/GenBank/DDBJ whole genome shotgun (WGS) entry which is preliminary data.</text>
</comment>
<dbReference type="Pfam" id="PF07291">
    <property type="entry name" value="MauE"/>
    <property type="match status" value="1"/>
</dbReference>
<evidence type="ECO:0000256" key="2">
    <source>
        <dbReference type="ARBA" id="ARBA00022692"/>
    </source>
</evidence>
<evidence type="ECO:0000256" key="4">
    <source>
        <dbReference type="ARBA" id="ARBA00023136"/>
    </source>
</evidence>
<feature type="transmembrane region" description="Helical" evidence="5">
    <location>
        <begin position="125"/>
        <end position="142"/>
    </location>
</feature>
<organism evidence="7 8">
    <name type="scientific">Pedobacter helvus</name>
    <dbReference type="NCBI Taxonomy" id="2563444"/>
    <lineage>
        <taxon>Bacteria</taxon>
        <taxon>Pseudomonadati</taxon>
        <taxon>Bacteroidota</taxon>
        <taxon>Sphingobacteriia</taxon>
        <taxon>Sphingobacteriales</taxon>
        <taxon>Sphingobacteriaceae</taxon>
        <taxon>Pedobacter</taxon>
    </lineage>
</organism>
<feature type="transmembrane region" description="Helical" evidence="5">
    <location>
        <begin position="83"/>
        <end position="105"/>
    </location>
</feature>
<sequence length="152" mass="17578">MENQITLQKRFINKKLVVDLICYAFFILFLYASTSKLIDYEKSELQMSKSPIITDFAFILVWLVPLTEIAIAIMLMISRTRRFALYASLGLMSLFTAYIIAILYFTDNIPCSCGGVLEKMSWDQHLIFNIVFMCLGITAILLQTKIYEKKMD</sequence>
<comment type="subcellular location">
    <subcellularLocation>
        <location evidence="1">Membrane</location>
        <topology evidence="1">Multi-pass membrane protein</topology>
    </subcellularLocation>
</comment>
<keyword evidence="4 5" id="KW-0472">Membrane</keyword>
<evidence type="ECO:0000256" key="3">
    <source>
        <dbReference type="ARBA" id="ARBA00022989"/>
    </source>
</evidence>
<feature type="transmembrane region" description="Helical" evidence="5">
    <location>
        <begin position="52"/>
        <end position="76"/>
    </location>
</feature>
<dbReference type="Proteomes" id="UP001517367">
    <property type="component" value="Unassembled WGS sequence"/>
</dbReference>
<proteinExistence type="predicted"/>
<evidence type="ECO:0000256" key="1">
    <source>
        <dbReference type="ARBA" id="ARBA00004141"/>
    </source>
</evidence>
<protein>
    <submittedName>
        <fullName evidence="7">MauE/DoxX family redox-associated membrane protein</fullName>
    </submittedName>
</protein>